<sequence length="57" mass="6686">MFGSDEINFSKLAEYPKTNERLTSIRLHDLNCSLGKIWLNISLNNFLYMLNKKGDYD</sequence>
<proteinExistence type="predicted"/>
<reference evidence="1 2" key="1">
    <citation type="journal article" date="2009" name="BMC Genomics">
        <title>Comparative genomics of the emerging human pathogen Photorhabdus asymbiotica with the insect pathogen Photorhabdus luminescens.</title>
        <authorList>
            <person name="Wilkinson P."/>
            <person name="Waterfield N.R."/>
            <person name="Crossman L."/>
            <person name="Corton C."/>
            <person name="Sanchez-Contreras M."/>
            <person name="Vlisidou I."/>
            <person name="Barron A."/>
            <person name="Bignell A."/>
            <person name="Clark L."/>
            <person name="Ormond D."/>
            <person name="Mayho M."/>
            <person name="Bason N."/>
            <person name="Smith F."/>
            <person name="Simmonds M."/>
            <person name="Churcher C."/>
            <person name="Harris D."/>
            <person name="Thompson N.R."/>
            <person name="Quail M."/>
            <person name="Parkhill J."/>
            <person name="ffrench-Constant R.H."/>
        </authorList>
    </citation>
    <scope>NUCLEOTIDE SEQUENCE [LARGE SCALE GENOMIC DNA]</scope>
    <source>
        <strain evidence="2">ATCC 43949 / 3105-77</strain>
    </source>
</reference>
<gene>
    <name evidence="1" type="ordered locus">PAU_03400</name>
</gene>
<dbReference type="AlphaFoldDB" id="C7BJG3"/>
<dbReference type="Proteomes" id="UP000002747">
    <property type="component" value="Chromosome"/>
</dbReference>
<name>C7BJG3_PHOAA</name>
<evidence type="ECO:0000313" key="2">
    <source>
        <dbReference type="Proteomes" id="UP000002747"/>
    </source>
</evidence>
<organism evidence="1 2">
    <name type="scientific">Photorhabdus asymbiotica subsp. asymbiotica (strain ATCC 43949 / 3105-77)</name>
    <name type="common">Xenorhabdus luminescens (strain 2)</name>
    <dbReference type="NCBI Taxonomy" id="553480"/>
    <lineage>
        <taxon>Bacteria</taxon>
        <taxon>Pseudomonadati</taxon>
        <taxon>Pseudomonadota</taxon>
        <taxon>Gammaproteobacteria</taxon>
        <taxon>Enterobacterales</taxon>
        <taxon>Morganellaceae</taxon>
        <taxon>Photorhabdus</taxon>
    </lineage>
</organism>
<dbReference type="KEGG" id="pay:PAU_03400"/>
<protein>
    <submittedName>
        <fullName evidence="1">Uncharacterized protein</fullName>
    </submittedName>
</protein>
<dbReference type="EMBL" id="FM162591">
    <property type="protein sequence ID" value="CAQ85488.1"/>
    <property type="molecule type" value="Genomic_DNA"/>
</dbReference>
<evidence type="ECO:0000313" key="1">
    <source>
        <dbReference type="EMBL" id="CAQ85488.1"/>
    </source>
</evidence>
<accession>C7BJG3</accession>